<keyword evidence="12" id="KW-0175">Coiled coil</keyword>
<evidence type="ECO:0000256" key="6">
    <source>
        <dbReference type="ARBA" id="ARBA00022964"/>
    </source>
</evidence>
<feature type="region of interest" description="Disordered" evidence="13">
    <location>
        <begin position="629"/>
        <end position="698"/>
    </location>
</feature>
<dbReference type="InterPro" id="IPR050690">
    <property type="entry name" value="JHDM1_Histone_Demethylase"/>
</dbReference>
<dbReference type="Pfam" id="PF17811">
    <property type="entry name" value="JHD"/>
    <property type="match status" value="1"/>
</dbReference>
<dbReference type="InterPro" id="IPR003347">
    <property type="entry name" value="JmjC_dom"/>
</dbReference>
<evidence type="ECO:0000256" key="10">
    <source>
        <dbReference type="ARBA" id="ARBA00023163"/>
    </source>
</evidence>
<gene>
    <name evidence="16" type="ORF">TrVE_jg4519</name>
</gene>
<keyword evidence="8" id="KW-0408">Iron</keyword>
<evidence type="ECO:0000256" key="2">
    <source>
        <dbReference type="ARBA" id="ARBA00022723"/>
    </source>
</evidence>
<dbReference type="Gene3D" id="2.60.120.650">
    <property type="entry name" value="Cupin"/>
    <property type="match status" value="1"/>
</dbReference>
<feature type="coiled-coil region" evidence="12">
    <location>
        <begin position="517"/>
        <end position="554"/>
    </location>
</feature>
<dbReference type="InterPro" id="IPR011124">
    <property type="entry name" value="Znf_CW"/>
</dbReference>
<evidence type="ECO:0000256" key="3">
    <source>
        <dbReference type="ARBA" id="ARBA00022771"/>
    </source>
</evidence>
<reference evidence="17" key="1">
    <citation type="journal article" date="2023" name="Commun. Biol.">
        <title>Genome analysis of Parmales, the sister group of diatoms, reveals the evolutionary specialization of diatoms from phago-mixotrophs to photoautotrophs.</title>
        <authorList>
            <person name="Ban H."/>
            <person name="Sato S."/>
            <person name="Yoshikawa S."/>
            <person name="Yamada K."/>
            <person name="Nakamura Y."/>
            <person name="Ichinomiya M."/>
            <person name="Sato N."/>
            <person name="Blanc-Mathieu R."/>
            <person name="Endo H."/>
            <person name="Kuwata A."/>
            <person name="Ogata H."/>
        </authorList>
    </citation>
    <scope>NUCLEOTIDE SEQUENCE [LARGE SCALE GENOMIC DNA]</scope>
    <source>
        <strain evidence="17">NIES 3699</strain>
    </source>
</reference>
<accession>A0A9W7FFM9</accession>
<dbReference type="AlphaFoldDB" id="A0A9W7FFM9"/>
<dbReference type="PROSITE" id="PS51050">
    <property type="entry name" value="ZF_CW"/>
    <property type="match status" value="1"/>
</dbReference>
<evidence type="ECO:0008006" key="18">
    <source>
        <dbReference type="Google" id="ProtNLM"/>
    </source>
</evidence>
<organism evidence="16 17">
    <name type="scientific">Triparma verrucosa</name>
    <dbReference type="NCBI Taxonomy" id="1606542"/>
    <lineage>
        <taxon>Eukaryota</taxon>
        <taxon>Sar</taxon>
        <taxon>Stramenopiles</taxon>
        <taxon>Ochrophyta</taxon>
        <taxon>Bolidophyceae</taxon>
        <taxon>Parmales</taxon>
        <taxon>Triparmaceae</taxon>
        <taxon>Triparma</taxon>
    </lineage>
</organism>
<evidence type="ECO:0000256" key="12">
    <source>
        <dbReference type="SAM" id="Coils"/>
    </source>
</evidence>
<protein>
    <recommendedName>
        <fullName evidence="18">JmjC domain-containing protein</fullName>
    </recommendedName>
</protein>
<keyword evidence="17" id="KW-1185">Reference proteome</keyword>
<comment type="caution">
    <text evidence="16">The sequence shown here is derived from an EMBL/GenBank/DDBJ whole genome shotgun (WGS) entry which is preliminary data.</text>
</comment>
<feature type="compositionally biased region" description="Acidic residues" evidence="13">
    <location>
        <begin position="629"/>
        <end position="649"/>
    </location>
</feature>
<feature type="domain" description="CW-type" evidence="14">
    <location>
        <begin position="21"/>
        <end position="90"/>
    </location>
</feature>
<dbReference type="PROSITE" id="PS51184">
    <property type="entry name" value="JMJC"/>
    <property type="match status" value="1"/>
</dbReference>
<keyword evidence="10" id="KW-0804">Transcription</keyword>
<evidence type="ECO:0000256" key="7">
    <source>
        <dbReference type="ARBA" id="ARBA00023002"/>
    </source>
</evidence>
<dbReference type="SUPFAM" id="SSF51197">
    <property type="entry name" value="Clavaminate synthase-like"/>
    <property type="match status" value="1"/>
</dbReference>
<keyword evidence="4" id="KW-0862">Zinc</keyword>
<dbReference type="GO" id="GO:0008270">
    <property type="term" value="F:zinc ion binding"/>
    <property type="evidence" value="ECO:0007669"/>
    <property type="project" value="UniProtKB-KW"/>
</dbReference>
<keyword evidence="7" id="KW-0560">Oxidoreductase</keyword>
<keyword evidence="5" id="KW-0156">Chromatin regulator</keyword>
<feature type="compositionally biased region" description="Basic and acidic residues" evidence="13">
    <location>
        <begin position="650"/>
        <end position="661"/>
    </location>
</feature>
<dbReference type="PANTHER" id="PTHR23123">
    <property type="entry name" value="PHD/F-BOX CONTAINING PROTEIN"/>
    <property type="match status" value="1"/>
</dbReference>
<feature type="domain" description="JmjC" evidence="15">
    <location>
        <begin position="249"/>
        <end position="404"/>
    </location>
</feature>
<evidence type="ECO:0000256" key="4">
    <source>
        <dbReference type="ARBA" id="ARBA00022833"/>
    </source>
</evidence>
<keyword evidence="9" id="KW-0805">Transcription regulation</keyword>
<dbReference type="EMBL" id="BRXX01000426">
    <property type="protein sequence ID" value="GMI11204.1"/>
    <property type="molecule type" value="Genomic_DNA"/>
</dbReference>
<evidence type="ECO:0000256" key="13">
    <source>
        <dbReference type="SAM" id="MobiDB-lite"/>
    </source>
</evidence>
<keyword evidence="11" id="KW-0539">Nucleus</keyword>
<dbReference type="GO" id="GO:0051213">
    <property type="term" value="F:dioxygenase activity"/>
    <property type="evidence" value="ECO:0007669"/>
    <property type="project" value="UniProtKB-KW"/>
</dbReference>
<dbReference type="GO" id="GO:0005634">
    <property type="term" value="C:nucleus"/>
    <property type="evidence" value="ECO:0007669"/>
    <property type="project" value="UniProtKB-SubCell"/>
</dbReference>
<evidence type="ECO:0000259" key="14">
    <source>
        <dbReference type="PROSITE" id="PS51050"/>
    </source>
</evidence>
<keyword evidence="2" id="KW-0479">Metal-binding</keyword>
<dbReference type="SMART" id="SM00558">
    <property type="entry name" value="JmjC"/>
    <property type="match status" value="1"/>
</dbReference>
<dbReference type="GO" id="GO:0006325">
    <property type="term" value="P:chromatin organization"/>
    <property type="evidence" value="ECO:0007669"/>
    <property type="project" value="UniProtKB-KW"/>
</dbReference>
<dbReference type="Proteomes" id="UP001165160">
    <property type="component" value="Unassembled WGS sequence"/>
</dbReference>
<evidence type="ECO:0000256" key="11">
    <source>
        <dbReference type="ARBA" id="ARBA00023242"/>
    </source>
</evidence>
<sequence length="723" mass="80254">MEYVTDEPNGDPTISTDVKPAVEEDKWLCCDICDSWRLLPSDSTALNSSSLPLEENESWTCVTGCALFDSTGDITTKGIWDCGSPEGTEIKLAYVKKEKTVFMEDREDEDGNVVTVVADMPKKVKIQPISTGDRTETINRVKNTYSQSPSTPSTFQRFTKSVPFTPSSVDYTSPFVITVPPPGLSVPSHWYGDFDTSINSIINIIGPSYPINVLDSLDQKEKPVSLGPWLDLVREDKLTRAENLISLEFTDLKLVEYVKPPQFVKDICWVTNHWPPNTPNKPQVGNYCLISSPGCWTDFHSDFGGSTVWYHVVCGIKIFYLLEPTDFNRMKYEEWLCDPSQASIFFPDIGRNVKIINVKAGETLCIPSGWIHGVYTPVKSLAFGGNLLHDMGVEMQIEINSLETRVNVVEKFKFPEFVQVCYYRGAGMVREMREGRGGEELRKRAGKLAEALKGWNGGEVGVKAHDAARVCNSRNVKEMVEELMARARGEDWNGGGGWLPLPKKVKAQDLGKFNNPNPEFQKALENFKQTQKALEEQTKKLEATKRALQAQERMKGGVAAKAPTATGVVVAATTTAVTTKLPPPPPAAVQQPPPPAPKPAAPKPAAVQQVVKLASSKGRYKHLDEVEMDASDDDFELSDSDFEEEEEEDRIFLEEGKKRLWEEEEEDDIVTAKPQPKKKKKVAQKKTGGTGVMGIGKAPPNLALRVAQQKKAAASKSDFFRKL</sequence>
<feature type="region of interest" description="Disordered" evidence="13">
    <location>
        <begin position="578"/>
        <end position="604"/>
    </location>
</feature>
<feature type="compositionally biased region" description="Basic residues" evidence="13">
    <location>
        <begin position="675"/>
        <end position="684"/>
    </location>
</feature>
<evidence type="ECO:0000256" key="1">
    <source>
        <dbReference type="ARBA" id="ARBA00004123"/>
    </source>
</evidence>
<evidence type="ECO:0000256" key="8">
    <source>
        <dbReference type="ARBA" id="ARBA00023004"/>
    </source>
</evidence>
<keyword evidence="6" id="KW-0223">Dioxygenase</keyword>
<evidence type="ECO:0000313" key="16">
    <source>
        <dbReference type="EMBL" id="GMI11204.1"/>
    </source>
</evidence>
<feature type="compositionally biased region" description="Pro residues" evidence="13">
    <location>
        <begin position="581"/>
        <end position="602"/>
    </location>
</feature>
<evidence type="ECO:0000256" key="5">
    <source>
        <dbReference type="ARBA" id="ARBA00022853"/>
    </source>
</evidence>
<evidence type="ECO:0000256" key="9">
    <source>
        <dbReference type="ARBA" id="ARBA00023015"/>
    </source>
</evidence>
<keyword evidence="3" id="KW-0863">Zinc-finger</keyword>
<comment type="subcellular location">
    <subcellularLocation>
        <location evidence="1">Nucleus</location>
    </subcellularLocation>
</comment>
<evidence type="ECO:0000313" key="17">
    <source>
        <dbReference type="Proteomes" id="UP001165160"/>
    </source>
</evidence>
<proteinExistence type="predicted"/>
<evidence type="ECO:0000259" key="15">
    <source>
        <dbReference type="PROSITE" id="PS51184"/>
    </source>
</evidence>
<name>A0A9W7FFM9_9STRA</name>
<dbReference type="InterPro" id="IPR041070">
    <property type="entry name" value="JHD"/>
</dbReference>